<protein>
    <submittedName>
        <fullName evidence="1">Cytoplasmic protein</fullName>
    </submittedName>
</protein>
<dbReference type="OrthoDB" id="7060081at2"/>
<gene>
    <name evidence="1" type="ORF">E6C64_02985</name>
</gene>
<dbReference type="Proteomes" id="UP000309133">
    <property type="component" value="Unassembled WGS sequence"/>
</dbReference>
<organism evidence="1 2">
    <name type="scientific">Naasia lichenicola</name>
    <dbReference type="NCBI Taxonomy" id="2565933"/>
    <lineage>
        <taxon>Bacteria</taxon>
        <taxon>Bacillati</taxon>
        <taxon>Actinomycetota</taxon>
        <taxon>Actinomycetes</taxon>
        <taxon>Micrococcales</taxon>
        <taxon>Microbacteriaceae</taxon>
        <taxon>Naasia</taxon>
    </lineage>
</organism>
<dbReference type="RefSeq" id="WP_136426116.1">
    <property type="nucleotide sequence ID" value="NZ_SSSM01000001.1"/>
</dbReference>
<dbReference type="SUPFAM" id="SSF51182">
    <property type="entry name" value="RmlC-like cupins"/>
    <property type="match status" value="1"/>
</dbReference>
<dbReference type="InterPro" id="IPR011051">
    <property type="entry name" value="RmlC_Cupin_sf"/>
</dbReference>
<dbReference type="InterPro" id="IPR014710">
    <property type="entry name" value="RmlC-like_jellyroll"/>
</dbReference>
<name>A0A4S4FSF6_9MICO</name>
<keyword evidence="2" id="KW-1185">Reference proteome</keyword>
<dbReference type="AlphaFoldDB" id="A0A4S4FSF6"/>
<accession>A0A4S4FSF6</accession>
<reference evidence="1 2" key="1">
    <citation type="submission" date="2019-04" db="EMBL/GenBank/DDBJ databases">
        <authorList>
            <person name="Jiang L."/>
        </authorList>
    </citation>
    <scope>NUCLEOTIDE SEQUENCE [LARGE SCALE GENOMIC DNA]</scope>
    <source>
        <strain evidence="1 2">YIM 131853</strain>
    </source>
</reference>
<comment type="caution">
    <text evidence="1">The sequence shown here is derived from an EMBL/GenBank/DDBJ whole genome shotgun (WGS) entry which is preliminary data.</text>
</comment>
<sequence>MTGADPTVTDSKHYRTMWENDHVRVLEYTDLPGESTSPHDHPNSVMITLSGFQRLLSSGGATREVQLPANQAVWLPAQSHSGENIGATPTHTIIVELKGASAGTPSGTITLGPSADGH</sequence>
<evidence type="ECO:0000313" key="2">
    <source>
        <dbReference type="Proteomes" id="UP000309133"/>
    </source>
</evidence>
<dbReference type="EMBL" id="SSSM01000001">
    <property type="protein sequence ID" value="THG33334.1"/>
    <property type="molecule type" value="Genomic_DNA"/>
</dbReference>
<proteinExistence type="predicted"/>
<dbReference type="Gene3D" id="2.60.120.10">
    <property type="entry name" value="Jelly Rolls"/>
    <property type="match status" value="1"/>
</dbReference>
<evidence type="ECO:0000313" key="1">
    <source>
        <dbReference type="EMBL" id="THG33334.1"/>
    </source>
</evidence>